<accession>A0A0B4UKT3</accession>
<organism evidence="1 2">
    <name type="scientific">Condylorrhiza vestigialis mutiple nucleopolyhedrovirus</name>
    <dbReference type="NCBI Taxonomy" id="1592576"/>
    <lineage>
        <taxon>Viruses</taxon>
        <taxon>Viruses incertae sedis</taxon>
        <taxon>Naldaviricetes</taxon>
        <taxon>Lefavirales</taxon>
        <taxon>Baculoviridae</taxon>
        <taxon>Alphabaculovirus</taxon>
        <taxon>Alphabaculovirus covestigialis</taxon>
    </lineage>
</organism>
<name>A0A0B4UKT3_9ABAC</name>
<dbReference type="KEGG" id="vg:23301677"/>
<keyword evidence="2" id="KW-1185">Reference proteome</keyword>
<evidence type="ECO:0000313" key="2">
    <source>
        <dbReference type="Proteomes" id="UP000202427"/>
    </source>
</evidence>
<protein>
    <submittedName>
        <fullName evidence="1">Uncharacterized protein</fullName>
    </submittedName>
</protein>
<evidence type="ECO:0000313" key="1">
    <source>
        <dbReference type="EMBL" id="AJD09204.1"/>
    </source>
</evidence>
<gene>
    <name evidence="1" type="primary">ORF-39</name>
</gene>
<dbReference type="OrthoDB" id="24249at10239"/>
<proteinExistence type="predicted"/>
<dbReference type="Pfam" id="PF06096">
    <property type="entry name" value="Baculo_8kDa"/>
    <property type="match status" value="1"/>
</dbReference>
<dbReference type="GeneID" id="23301677"/>
<dbReference type="RefSeq" id="YP_009118522.1">
    <property type="nucleotide sequence ID" value="NC_026430.1"/>
</dbReference>
<dbReference type="Proteomes" id="UP000202427">
    <property type="component" value="Segment"/>
</dbReference>
<dbReference type="EMBL" id="KJ631623">
    <property type="protein sequence ID" value="AJD09204.1"/>
    <property type="molecule type" value="Genomic_DNA"/>
</dbReference>
<dbReference type="InterPro" id="IPR009289">
    <property type="entry name" value="Baculo_8kDa"/>
</dbReference>
<sequence>MDLHSVQHFYNNARKPLASTTLHNGNISSTTYESVTFIRKLMCKENAPGSHEFKFCNNKEYNKENSAKRYK</sequence>
<reference evidence="1 2" key="1">
    <citation type="journal article" date="2009" name="J. Invertebr. Pathol.">
        <title>Identification of a new nucleopolyhedrovirus from naturally-infected Condylorrhiza vestigialis (Guenee) (Lepidoptera: Crambidae) larvae on poplar plantations in South Brazil.</title>
        <authorList>
            <person name="Castro M.E."/>
            <person name="Ribeiro Z.M."/>
            <person name="Santos A.C."/>
            <person name="Souza M.L."/>
            <person name="Machado E.B."/>
            <person name="Sousa N.J."/>
            <person name="Moscardi F."/>
        </authorList>
    </citation>
    <scope>NUCLEOTIDE SEQUENCE [LARGE SCALE GENOMIC DNA]</scope>
</reference>